<evidence type="ECO:0000256" key="1">
    <source>
        <dbReference type="ARBA" id="ARBA00009836"/>
    </source>
</evidence>
<dbReference type="InterPro" id="IPR042080">
    <property type="entry name" value="RNA_2'-PTrans_N"/>
</dbReference>
<accession>A0A9J6P2J8</accession>
<dbReference type="Pfam" id="PF01885">
    <property type="entry name" value="PTS_2-RNA"/>
    <property type="match status" value="1"/>
</dbReference>
<dbReference type="NCBIfam" id="NF002014">
    <property type="entry name" value="PRK00819.1-4"/>
    <property type="match status" value="1"/>
</dbReference>
<evidence type="ECO:0000313" key="7">
    <source>
        <dbReference type="Proteomes" id="UP001056429"/>
    </source>
</evidence>
<dbReference type="Gene3D" id="1.10.10.970">
    <property type="entry name" value="RNA 2'-phosphotransferase, Tpt1/KptA family, N-terminal domain"/>
    <property type="match status" value="1"/>
</dbReference>
<evidence type="ECO:0000256" key="2">
    <source>
        <dbReference type="ARBA" id="ARBA00022679"/>
    </source>
</evidence>
<comment type="function">
    <text evidence="4 5">Removes the 2'-phosphate from RNA via an intermediate in which the phosphate is ADP-ribosylated by NAD followed by a presumed transesterification to release the RNA and generate ADP-ribose 1''-2''-cyclic phosphate (APPR&gt;P). May function as an ADP-ribosylase.</text>
</comment>
<dbReference type="Gene3D" id="3.20.170.30">
    <property type="match status" value="1"/>
</dbReference>
<keyword evidence="7" id="KW-1185">Reference proteome</keyword>
<dbReference type="AlphaFoldDB" id="A0A9J6P2J8"/>
<dbReference type="InterPro" id="IPR042081">
    <property type="entry name" value="RNA_2'-PTrans_C"/>
</dbReference>
<keyword evidence="3 5" id="KW-0520">NAD</keyword>
<reference evidence="6" key="2">
    <citation type="submission" date="2021-04" db="EMBL/GenBank/DDBJ databases">
        <authorList>
            <person name="Dong X."/>
        </authorList>
    </citation>
    <scope>NUCLEOTIDE SEQUENCE</scope>
    <source>
        <strain evidence="6">ZWT</strain>
    </source>
</reference>
<keyword evidence="2 5" id="KW-0808">Transferase</keyword>
<dbReference type="InterPro" id="IPR002745">
    <property type="entry name" value="Ptrans_KptA/Tpt1"/>
</dbReference>
<sequence length="181" mass="20861">MKNKNVNLSRFLSLVLRHKPQVIGIKLDKNGWCSVEELLVKMNAYGKNITIEELNKIVASDNKQRYAFCEDKKRIRANQGHSLYVELDLKECVPPSILYHGTVERFIDNIITKGLLKMSRQHVHLSEDIKTAEKVGNRRGKAIILHIEAGRMHGDGFKFYLSENGVWLTDCVPREYIVLEK</sequence>
<dbReference type="RefSeq" id="WP_250860104.1">
    <property type="nucleotide sequence ID" value="NZ_JAGSOJ010000003.1"/>
</dbReference>
<comment type="caution">
    <text evidence="6">The sequence shown here is derived from an EMBL/GenBank/DDBJ whole genome shotgun (WGS) entry which is preliminary data.</text>
</comment>
<name>A0A9J6P2J8_9CLOT</name>
<comment type="similarity">
    <text evidence="1 5">Belongs to the KptA/TPT1 family.</text>
</comment>
<reference evidence="6" key="1">
    <citation type="journal article" date="2021" name="mSystems">
        <title>Bacteria and Archaea Synergistically Convert Glycine Betaine to Biogenic Methane in the Formosa Cold Seep of the South China Sea.</title>
        <authorList>
            <person name="Li L."/>
            <person name="Zhang W."/>
            <person name="Zhang S."/>
            <person name="Song L."/>
            <person name="Sun Q."/>
            <person name="Zhang H."/>
            <person name="Xiang H."/>
            <person name="Dong X."/>
        </authorList>
    </citation>
    <scope>NUCLEOTIDE SEQUENCE</scope>
    <source>
        <strain evidence="6">ZWT</strain>
    </source>
</reference>
<dbReference type="GO" id="GO:0006388">
    <property type="term" value="P:tRNA splicing, via endonucleolytic cleavage and ligation"/>
    <property type="evidence" value="ECO:0007669"/>
    <property type="project" value="UniProtKB-UniRule"/>
</dbReference>
<dbReference type="PANTHER" id="PTHR12684">
    <property type="entry name" value="PUTATIVE PHOSPHOTRANSFERASE"/>
    <property type="match status" value="1"/>
</dbReference>
<organism evidence="6 7">
    <name type="scientific">Oceanirhabdus seepicola</name>
    <dbReference type="NCBI Taxonomy" id="2828781"/>
    <lineage>
        <taxon>Bacteria</taxon>
        <taxon>Bacillati</taxon>
        <taxon>Bacillota</taxon>
        <taxon>Clostridia</taxon>
        <taxon>Eubacteriales</taxon>
        <taxon>Clostridiaceae</taxon>
        <taxon>Oceanirhabdus</taxon>
    </lineage>
</organism>
<dbReference type="PANTHER" id="PTHR12684:SF2">
    <property type="entry name" value="TRNA 2'-PHOSPHOTRANSFERASE 1"/>
    <property type="match status" value="1"/>
</dbReference>
<evidence type="ECO:0000256" key="3">
    <source>
        <dbReference type="ARBA" id="ARBA00023027"/>
    </source>
</evidence>
<dbReference type="GO" id="GO:0003950">
    <property type="term" value="F:NAD+ poly-ADP-ribosyltransferase activity"/>
    <property type="evidence" value="ECO:0007669"/>
    <property type="project" value="InterPro"/>
</dbReference>
<proteinExistence type="inferred from homology"/>
<dbReference type="HAMAP" id="MF_00299">
    <property type="entry name" value="KptA"/>
    <property type="match status" value="1"/>
</dbReference>
<gene>
    <name evidence="5" type="primary">kptA</name>
    <name evidence="6" type="ORF">KDK92_14780</name>
</gene>
<dbReference type="InterPro" id="IPR022928">
    <property type="entry name" value="RNA_2'-PTrans_KptA"/>
</dbReference>
<dbReference type="EC" id="2.7.1.-" evidence="5"/>
<dbReference type="GO" id="GO:0000215">
    <property type="term" value="F:tRNA 2'-phosphotransferase activity"/>
    <property type="evidence" value="ECO:0007669"/>
    <property type="project" value="TreeGrafter"/>
</dbReference>
<evidence type="ECO:0000256" key="5">
    <source>
        <dbReference type="HAMAP-Rule" id="MF_00299"/>
    </source>
</evidence>
<dbReference type="SUPFAM" id="SSF56399">
    <property type="entry name" value="ADP-ribosylation"/>
    <property type="match status" value="1"/>
</dbReference>
<dbReference type="EMBL" id="JAGSOJ010000003">
    <property type="protein sequence ID" value="MCM1990994.1"/>
    <property type="molecule type" value="Genomic_DNA"/>
</dbReference>
<evidence type="ECO:0000256" key="4">
    <source>
        <dbReference type="ARBA" id="ARBA00025212"/>
    </source>
</evidence>
<evidence type="ECO:0000313" key="6">
    <source>
        <dbReference type="EMBL" id="MCM1990994.1"/>
    </source>
</evidence>
<dbReference type="Proteomes" id="UP001056429">
    <property type="component" value="Unassembled WGS sequence"/>
</dbReference>
<protein>
    <recommendedName>
        <fullName evidence="5">Probable RNA 2'-phosphotransferase</fullName>
        <ecNumber evidence="5">2.7.1.-</ecNumber>
    </recommendedName>
</protein>